<proteinExistence type="predicted"/>
<gene>
    <name evidence="1" type="ORF">QAD02_010554</name>
</gene>
<reference evidence="1" key="1">
    <citation type="submission" date="2023-04" db="EMBL/GenBank/DDBJ databases">
        <title>A chromosome-level genome assembly of the parasitoid wasp Eretmocerus hayati.</title>
        <authorList>
            <person name="Zhong Y."/>
            <person name="Liu S."/>
            <person name="Liu Y."/>
        </authorList>
    </citation>
    <scope>NUCLEOTIDE SEQUENCE</scope>
    <source>
        <strain evidence="1">ZJU_SS_LIU_2023</strain>
    </source>
</reference>
<accession>A0ACC2NUA4</accession>
<dbReference type="EMBL" id="CM056742">
    <property type="protein sequence ID" value="KAJ8674768.1"/>
    <property type="molecule type" value="Genomic_DNA"/>
</dbReference>
<protein>
    <submittedName>
        <fullName evidence="1">Uncharacterized protein</fullName>
    </submittedName>
</protein>
<sequence length="320" mass="36059">MPQAESLDANFFISILWVSYLASYLLGELKPGYRKRNTRIKLWSVQKSFGKLKTQDLKQGSAKNQVPIPPRPPKPSHMISDSPGHNYLNLDGATESSKPTTPSTPARSILPKDLNNLESASATYSNLSTKDDVPKIIVPPASPPLVYRELKPGRKISETSQCSDFSHNTIIKDASSTENSIAEPPSINRELKPLLPKPQVRGKEYFFYWYFTMKDADSKIVQVFLGKGKKNKPIISPVVRPNTYRNRQFSISDDDTTAFGEKDEIFLYQDSEALLPSPNQRLLVLQYLDLDLETSESLTNQVLQQQQSPMTTVYKTVDFV</sequence>
<organism evidence="1 2">
    <name type="scientific">Eretmocerus hayati</name>
    <dbReference type="NCBI Taxonomy" id="131215"/>
    <lineage>
        <taxon>Eukaryota</taxon>
        <taxon>Metazoa</taxon>
        <taxon>Ecdysozoa</taxon>
        <taxon>Arthropoda</taxon>
        <taxon>Hexapoda</taxon>
        <taxon>Insecta</taxon>
        <taxon>Pterygota</taxon>
        <taxon>Neoptera</taxon>
        <taxon>Endopterygota</taxon>
        <taxon>Hymenoptera</taxon>
        <taxon>Apocrita</taxon>
        <taxon>Proctotrupomorpha</taxon>
        <taxon>Chalcidoidea</taxon>
        <taxon>Aphelinidae</taxon>
        <taxon>Aphelininae</taxon>
        <taxon>Eretmocerus</taxon>
    </lineage>
</organism>
<evidence type="ECO:0000313" key="1">
    <source>
        <dbReference type="EMBL" id="KAJ8674768.1"/>
    </source>
</evidence>
<evidence type="ECO:0000313" key="2">
    <source>
        <dbReference type="Proteomes" id="UP001239111"/>
    </source>
</evidence>
<keyword evidence="2" id="KW-1185">Reference proteome</keyword>
<name>A0ACC2NUA4_9HYME</name>
<comment type="caution">
    <text evidence="1">The sequence shown here is derived from an EMBL/GenBank/DDBJ whole genome shotgun (WGS) entry which is preliminary data.</text>
</comment>
<dbReference type="Proteomes" id="UP001239111">
    <property type="component" value="Chromosome 2"/>
</dbReference>